<comment type="caution">
    <text evidence="1">The sequence shown here is derived from an EMBL/GenBank/DDBJ whole genome shotgun (WGS) entry which is preliminary data.</text>
</comment>
<dbReference type="EMBL" id="VSSQ01134431">
    <property type="protein sequence ID" value="MPN59893.1"/>
    <property type="molecule type" value="Genomic_DNA"/>
</dbReference>
<protein>
    <submittedName>
        <fullName evidence="1">Uncharacterized protein</fullName>
    </submittedName>
</protein>
<gene>
    <name evidence="1" type="ORF">SDC9_207615</name>
</gene>
<sequence>MIGDGLRPGWILPESRIDDLKNFIDEFLGFDRQAFSVVVAFNAEQIVCLQCQCGLAPITL</sequence>
<accession>A0A645JJU0</accession>
<organism evidence="1">
    <name type="scientific">bioreactor metagenome</name>
    <dbReference type="NCBI Taxonomy" id="1076179"/>
    <lineage>
        <taxon>unclassified sequences</taxon>
        <taxon>metagenomes</taxon>
        <taxon>ecological metagenomes</taxon>
    </lineage>
</organism>
<proteinExistence type="predicted"/>
<evidence type="ECO:0000313" key="1">
    <source>
        <dbReference type="EMBL" id="MPN59893.1"/>
    </source>
</evidence>
<reference evidence="1" key="1">
    <citation type="submission" date="2019-08" db="EMBL/GenBank/DDBJ databases">
        <authorList>
            <person name="Kucharzyk K."/>
            <person name="Murdoch R.W."/>
            <person name="Higgins S."/>
            <person name="Loffler F."/>
        </authorList>
    </citation>
    <scope>NUCLEOTIDE SEQUENCE</scope>
</reference>
<name>A0A645JJU0_9ZZZZ</name>
<dbReference type="AlphaFoldDB" id="A0A645JJU0"/>